<name>M2QI26_9PSEU</name>
<dbReference type="EMBL" id="ANMG01000043">
    <property type="protein sequence ID" value="EMD25582.1"/>
    <property type="molecule type" value="Genomic_DNA"/>
</dbReference>
<dbReference type="PATRIC" id="fig|1238180.3.peg.4720"/>
<sequence length="74" mass="7870">MTLATDGVDCGSVLVVGWRAASRPCHRTFRNLVSLITVSIIRGPVPAFVLLRRRSVLVGALCQGSEGGRHGGIR</sequence>
<proteinExistence type="predicted"/>
<protein>
    <submittedName>
        <fullName evidence="1">Uncharacterized protein</fullName>
    </submittedName>
</protein>
<evidence type="ECO:0000313" key="1">
    <source>
        <dbReference type="EMBL" id="EMD25582.1"/>
    </source>
</evidence>
<comment type="caution">
    <text evidence="1">The sequence shown here is derived from an EMBL/GenBank/DDBJ whole genome shotgun (WGS) entry which is preliminary data.</text>
</comment>
<organism evidence="1 2">
    <name type="scientific">Amycolatopsis azurea DSM 43854</name>
    <dbReference type="NCBI Taxonomy" id="1238180"/>
    <lineage>
        <taxon>Bacteria</taxon>
        <taxon>Bacillati</taxon>
        <taxon>Actinomycetota</taxon>
        <taxon>Actinomycetes</taxon>
        <taxon>Pseudonocardiales</taxon>
        <taxon>Pseudonocardiaceae</taxon>
        <taxon>Amycolatopsis</taxon>
    </lineage>
</organism>
<reference evidence="1 2" key="1">
    <citation type="submission" date="2012-10" db="EMBL/GenBank/DDBJ databases">
        <title>Genome assembly of Amycolatopsis azurea DSM 43854.</title>
        <authorList>
            <person name="Khatri I."/>
            <person name="Kaur I."/>
            <person name="Subramanian S."/>
            <person name="Mayilraj S."/>
        </authorList>
    </citation>
    <scope>NUCLEOTIDE SEQUENCE [LARGE SCALE GENOMIC DNA]</scope>
    <source>
        <strain evidence="1 2">DSM 43854</strain>
    </source>
</reference>
<dbReference type="Proteomes" id="UP000014137">
    <property type="component" value="Unassembled WGS sequence"/>
</dbReference>
<evidence type="ECO:0000313" key="2">
    <source>
        <dbReference type="Proteomes" id="UP000014137"/>
    </source>
</evidence>
<dbReference type="AlphaFoldDB" id="M2QI26"/>
<accession>M2QI26</accession>
<gene>
    <name evidence="1" type="ORF">C791_4677</name>
</gene>